<keyword evidence="1" id="KW-0812">Transmembrane</keyword>
<keyword evidence="1" id="KW-0472">Membrane</keyword>
<dbReference type="Proteomes" id="UP000237000">
    <property type="component" value="Unassembled WGS sequence"/>
</dbReference>
<name>A0A2P5ASZ6_TREOI</name>
<dbReference type="OrthoDB" id="10337694at2759"/>
<dbReference type="InParanoid" id="A0A2P5ASZ6"/>
<organism evidence="2 3">
    <name type="scientific">Trema orientale</name>
    <name type="common">Charcoal tree</name>
    <name type="synonym">Celtis orientalis</name>
    <dbReference type="NCBI Taxonomy" id="63057"/>
    <lineage>
        <taxon>Eukaryota</taxon>
        <taxon>Viridiplantae</taxon>
        <taxon>Streptophyta</taxon>
        <taxon>Embryophyta</taxon>
        <taxon>Tracheophyta</taxon>
        <taxon>Spermatophyta</taxon>
        <taxon>Magnoliopsida</taxon>
        <taxon>eudicotyledons</taxon>
        <taxon>Gunneridae</taxon>
        <taxon>Pentapetalae</taxon>
        <taxon>rosids</taxon>
        <taxon>fabids</taxon>
        <taxon>Rosales</taxon>
        <taxon>Cannabaceae</taxon>
        <taxon>Trema</taxon>
    </lineage>
</organism>
<sequence>MTKWYLEGKLPVWNEDDTLGSLSDWLLDQSLWFIYYAQRLLFENIKVSSVKQLIDALFVPVALILFAFTCLLIRQSPR</sequence>
<evidence type="ECO:0000256" key="1">
    <source>
        <dbReference type="SAM" id="Phobius"/>
    </source>
</evidence>
<gene>
    <name evidence="2" type="ORF">TorRG33x02_342090</name>
</gene>
<keyword evidence="1" id="KW-1133">Transmembrane helix</keyword>
<accession>A0A2P5ASZ6</accession>
<keyword evidence="3" id="KW-1185">Reference proteome</keyword>
<protein>
    <submittedName>
        <fullName evidence="2">Uncharacterized protein</fullName>
    </submittedName>
</protein>
<proteinExistence type="predicted"/>
<comment type="caution">
    <text evidence="2">The sequence shown here is derived from an EMBL/GenBank/DDBJ whole genome shotgun (WGS) entry which is preliminary data.</text>
</comment>
<feature type="transmembrane region" description="Helical" evidence="1">
    <location>
        <begin position="53"/>
        <end position="73"/>
    </location>
</feature>
<dbReference type="EMBL" id="JXTC01000710">
    <property type="protein sequence ID" value="PON39663.1"/>
    <property type="molecule type" value="Genomic_DNA"/>
</dbReference>
<evidence type="ECO:0000313" key="3">
    <source>
        <dbReference type="Proteomes" id="UP000237000"/>
    </source>
</evidence>
<evidence type="ECO:0000313" key="2">
    <source>
        <dbReference type="EMBL" id="PON39663.1"/>
    </source>
</evidence>
<dbReference type="AlphaFoldDB" id="A0A2P5ASZ6"/>
<reference evidence="3" key="1">
    <citation type="submission" date="2016-06" db="EMBL/GenBank/DDBJ databases">
        <title>Parallel loss of symbiosis genes in relatives of nitrogen-fixing non-legume Parasponia.</title>
        <authorList>
            <person name="Van Velzen R."/>
            <person name="Holmer R."/>
            <person name="Bu F."/>
            <person name="Rutten L."/>
            <person name="Van Zeijl A."/>
            <person name="Liu W."/>
            <person name="Santuari L."/>
            <person name="Cao Q."/>
            <person name="Sharma T."/>
            <person name="Shen D."/>
            <person name="Roswanjaya Y."/>
            <person name="Wardhani T."/>
            <person name="Kalhor M.S."/>
            <person name="Jansen J."/>
            <person name="Van den Hoogen J."/>
            <person name="Gungor B."/>
            <person name="Hartog M."/>
            <person name="Hontelez J."/>
            <person name="Verver J."/>
            <person name="Yang W.-C."/>
            <person name="Schijlen E."/>
            <person name="Repin R."/>
            <person name="Schilthuizen M."/>
            <person name="Schranz E."/>
            <person name="Heidstra R."/>
            <person name="Miyata K."/>
            <person name="Fedorova E."/>
            <person name="Kohlen W."/>
            <person name="Bisseling T."/>
            <person name="Smit S."/>
            <person name="Geurts R."/>
        </authorList>
    </citation>
    <scope>NUCLEOTIDE SEQUENCE [LARGE SCALE GENOMIC DNA]</scope>
    <source>
        <strain evidence="3">cv. RG33-2</strain>
    </source>
</reference>